<evidence type="ECO:0000313" key="1">
    <source>
        <dbReference type="EMBL" id="CAE4584843.1"/>
    </source>
</evidence>
<dbReference type="AlphaFoldDB" id="A0A7S4QIL8"/>
<dbReference type="EMBL" id="HBNR01030868">
    <property type="protein sequence ID" value="CAE4584843.1"/>
    <property type="molecule type" value="Transcribed_RNA"/>
</dbReference>
<protein>
    <submittedName>
        <fullName evidence="1">Uncharacterized protein</fullName>
    </submittedName>
</protein>
<name>A0A7S4QIL8_9DINO</name>
<reference evidence="1" key="1">
    <citation type="submission" date="2021-01" db="EMBL/GenBank/DDBJ databases">
        <authorList>
            <person name="Corre E."/>
            <person name="Pelletier E."/>
            <person name="Niang G."/>
            <person name="Scheremetjew M."/>
            <person name="Finn R."/>
            <person name="Kale V."/>
            <person name="Holt S."/>
            <person name="Cochrane G."/>
            <person name="Meng A."/>
            <person name="Brown T."/>
            <person name="Cohen L."/>
        </authorList>
    </citation>
    <scope>NUCLEOTIDE SEQUENCE</scope>
    <source>
        <strain evidence="1">CCMP3105</strain>
    </source>
</reference>
<accession>A0A7S4QIL8</accession>
<proteinExistence type="predicted"/>
<organism evidence="1">
    <name type="scientific">Alexandrium monilatum</name>
    <dbReference type="NCBI Taxonomy" id="311494"/>
    <lineage>
        <taxon>Eukaryota</taxon>
        <taxon>Sar</taxon>
        <taxon>Alveolata</taxon>
        <taxon>Dinophyceae</taxon>
        <taxon>Gonyaulacales</taxon>
        <taxon>Pyrocystaceae</taxon>
        <taxon>Alexandrium</taxon>
    </lineage>
</organism>
<gene>
    <name evidence="1" type="ORF">AMON00008_LOCUS21071</name>
</gene>
<sequence>MAQALWAQGPQRCPSSPLAAVPSLPQPTTMASAIPRRWAWSFITEGIRFRAGRLYEAFWNSQSNVKYTVVLLYPGALFCVRRRAETQYKYDVVIADKAVEPDTSKNLLTSFRNGAAHYFSAMATVKDLKETVYDGADKVPPAVRAGCYGRTMEDSDNLALAVRTFCRRDPRIVLWEEETEKA</sequence>